<dbReference type="Pfam" id="PF14580">
    <property type="entry name" value="LRR_9"/>
    <property type="match status" value="1"/>
</dbReference>
<dbReference type="PANTHER" id="PTHR11375">
    <property type="entry name" value="ACIDIC LEUCINE-RICH NUCLEAR PHOSPHOPROTEIN 32"/>
    <property type="match status" value="1"/>
</dbReference>
<dbReference type="FunFam" id="3.80.10.10:FF:000131">
    <property type="entry name" value="acidic leucine-rich nuclear phosphoprotein 32-related protein-like"/>
    <property type="match status" value="1"/>
</dbReference>
<feature type="compositionally biased region" description="Acidic residues" evidence="4">
    <location>
        <begin position="200"/>
        <end position="242"/>
    </location>
</feature>
<dbReference type="OrthoDB" id="2160613at2759"/>
<dbReference type="GO" id="GO:0042393">
    <property type="term" value="F:histone binding"/>
    <property type="evidence" value="ECO:0007669"/>
    <property type="project" value="TreeGrafter"/>
</dbReference>
<keyword evidence="7" id="KW-1185">Reference proteome</keyword>
<dbReference type="InterPro" id="IPR032675">
    <property type="entry name" value="LRR_dom_sf"/>
</dbReference>
<organism evidence="6 7">
    <name type="scientific">Acanthocheilonema viteae</name>
    <name type="common">Filarial nematode worm</name>
    <name type="synonym">Dipetalonema viteae</name>
    <dbReference type="NCBI Taxonomy" id="6277"/>
    <lineage>
        <taxon>Eukaryota</taxon>
        <taxon>Metazoa</taxon>
        <taxon>Ecdysozoa</taxon>
        <taxon>Nematoda</taxon>
        <taxon>Chromadorea</taxon>
        <taxon>Rhabditida</taxon>
        <taxon>Spirurina</taxon>
        <taxon>Spiruromorpha</taxon>
        <taxon>Filarioidea</taxon>
        <taxon>Onchocercidae</taxon>
        <taxon>Acanthocheilonema</taxon>
    </lineage>
</organism>
<keyword evidence="2" id="KW-0677">Repeat</keyword>
<feature type="domain" description="U2A'/phosphoprotein 32 family A C-terminal" evidence="5">
    <location>
        <begin position="173"/>
        <end position="191"/>
    </location>
</feature>
<protein>
    <recommendedName>
        <fullName evidence="5">U2A'/phosphoprotein 32 family A C-terminal domain-containing protein</fullName>
    </recommendedName>
</protein>
<evidence type="ECO:0000256" key="2">
    <source>
        <dbReference type="ARBA" id="ARBA00022737"/>
    </source>
</evidence>
<dbReference type="PANTHER" id="PTHR11375:SF0">
    <property type="entry name" value="ACIDIC LEUCINE-RICH NUCLEAR PHOSPHOPROTEIN 32 FAMILY MEMBER A"/>
    <property type="match status" value="1"/>
</dbReference>
<name>A0A498S7C0_ACAVI</name>
<dbReference type="STRING" id="6277.A0A498S7C0"/>
<comment type="similarity">
    <text evidence="3">Belongs to the ANP32 family.</text>
</comment>
<evidence type="ECO:0000313" key="6">
    <source>
        <dbReference type="EMBL" id="VBB26638.1"/>
    </source>
</evidence>
<dbReference type="GO" id="GO:0005634">
    <property type="term" value="C:nucleus"/>
    <property type="evidence" value="ECO:0007669"/>
    <property type="project" value="TreeGrafter"/>
</dbReference>
<dbReference type="InterPro" id="IPR003603">
    <property type="entry name" value="U2A'_phosphoprotein32A_C"/>
</dbReference>
<evidence type="ECO:0000256" key="3">
    <source>
        <dbReference type="ARBA" id="ARBA00025777"/>
    </source>
</evidence>
<accession>A0A498S7C0</accession>
<feature type="compositionally biased region" description="Acidic residues" evidence="4">
    <location>
        <begin position="254"/>
        <end position="272"/>
    </location>
</feature>
<dbReference type="Gene3D" id="3.80.10.10">
    <property type="entry name" value="Ribonuclease Inhibitor"/>
    <property type="match status" value="1"/>
</dbReference>
<evidence type="ECO:0000256" key="1">
    <source>
        <dbReference type="ARBA" id="ARBA00022614"/>
    </source>
</evidence>
<proteinExistence type="inferred from homology"/>
<dbReference type="InterPro" id="IPR001611">
    <property type="entry name" value="Leu-rich_rpt"/>
</dbReference>
<gene>
    <name evidence="6" type="ORF">NAV_LOCUS1468</name>
</gene>
<dbReference type="InterPro" id="IPR045081">
    <property type="entry name" value="AN32"/>
</dbReference>
<reference evidence="6 7" key="1">
    <citation type="submission" date="2018-08" db="EMBL/GenBank/DDBJ databases">
        <authorList>
            <person name="Laetsch R D."/>
            <person name="Stevens L."/>
            <person name="Kumar S."/>
            <person name="Blaxter L. M."/>
        </authorList>
    </citation>
    <scope>NUCLEOTIDE SEQUENCE [LARGE SCALE GENOMIC DNA]</scope>
</reference>
<dbReference type="PROSITE" id="PS51450">
    <property type="entry name" value="LRR"/>
    <property type="match status" value="2"/>
</dbReference>
<dbReference type="SUPFAM" id="SSF52058">
    <property type="entry name" value="L domain-like"/>
    <property type="match status" value="1"/>
</dbReference>
<dbReference type="EMBL" id="UPTC01000127">
    <property type="protein sequence ID" value="VBB26638.1"/>
    <property type="molecule type" value="Genomic_DNA"/>
</dbReference>
<dbReference type="AlphaFoldDB" id="A0A498S7C0"/>
<evidence type="ECO:0000259" key="5">
    <source>
        <dbReference type="SMART" id="SM00446"/>
    </source>
</evidence>
<keyword evidence="1" id="KW-0433">Leucine-rich repeat</keyword>
<evidence type="ECO:0000256" key="4">
    <source>
        <dbReference type="SAM" id="MobiDB-lite"/>
    </source>
</evidence>
<sequence>MAEKPTKATEKQQVLQLVTTSLSMKKDSNLLVLGQTCPPHRLGYLIFTVVMDKRIELELRGRDPSEVTELNLDNCRATAVSGLTEDFKSLETLSMINVGLTSLKGLPSLPSLQRLDLSENRISGNLDQLLCCPHIEYLNLAGNKINTLEILEPLKKLEELRSLDLFGCELAAFDDYRKNVFETLPNLKYLDGYDINDEEAESDSEILQEGGDDEDDDDGVGDGLDDTDNDDEGNDDEEDSDVGLDYLQSSTVMQDEDETEDFAPGDEEETDEAGSPRGVKRKHEEDYDDESGECTKREA</sequence>
<dbReference type="Proteomes" id="UP000276991">
    <property type="component" value="Unassembled WGS sequence"/>
</dbReference>
<feature type="region of interest" description="Disordered" evidence="4">
    <location>
        <begin position="200"/>
        <end position="299"/>
    </location>
</feature>
<dbReference type="SMART" id="SM00446">
    <property type="entry name" value="LRRcap"/>
    <property type="match status" value="1"/>
</dbReference>
<evidence type="ECO:0000313" key="7">
    <source>
        <dbReference type="Proteomes" id="UP000276991"/>
    </source>
</evidence>